<proteinExistence type="predicted"/>
<sequence>MQHTTLQSAECSELQVAFSTIRRCYRTLHLDAVKKELNEILQIMAHNFLRSTASDIYACGEFSLIEQVSINIRIVKDLEPEELFLGLYSTSSTAGE</sequence>
<gene>
    <name evidence="1" type="ORF">PR048_008316</name>
</gene>
<keyword evidence="2" id="KW-1185">Reference proteome</keyword>
<accession>A0ABQ9HWR9</accession>
<organism evidence="1 2">
    <name type="scientific">Dryococelus australis</name>
    <dbReference type="NCBI Taxonomy" id="614101"/>
    <lineage>
        <taxon>Eukaryota</taxon>
        <taxon>Metazoa</taxon>
        <taxon>Ecdysozoa</taxon>
        <taxon>Arthropoda</taxon>
        <taxon>Hexapoda</taxon>
        <taxon>Insecta</taxon>
        <taxon>Pterygota</taxon>
        <taxon>Neoptera</taxon>
        <taxon>Polyneoptera</taxon>
        <taxon>Phasmatodea</taxon>
        <taxon>Verophasmatodea</taxon>
        <taxon>Anareolatae</taxon>
        <taxon>Phasmatidae</taxon>
        <taxon>Eurycanthinae</taxon>
        <taxon>Dryococelus</taxon>
    </lineage>
</organism>
<dbReference type="Proteomes" id="UP001159363">
    <property type="component" value="Chromosome 3"/>
</dbReference>
<comment type="caution">
    <text evidence="1">The sequence shown here is derived from an EMBL/GenBank/DDBJ whole genome shotgun (WGS) entry which is preliminary data.</text>
</comment>
<evidence type="ECO:0000313" key="1">
    <source>
        <dbReference type="EMBL" id="KAJ8888822.1"/>
    </source>
</evidence>
<protein>
    <submittedName>
        <fullName evidence="1">Uncharacterized protein</fullName>
    </submittedName>
</protein>
<dbReference type="EMBL" id="JARBHB010000003">
    <property type="protein sequence ID" value="KAJ8888822.1"/>
    <property type="molecule type" value="Genomic_DNA"/>
</dbReference>
<name>A0ABQ9HWR9_9NEOP</name>
<reference evidence="1 2" key="1">
    <citation type="submission" date="2023-02" db="EMBL/GenBank/DDBJ databases">
        <title>LHISI_Scaffold_Assembly.</title>
        <authorList>
            <person name="Stuart O.P."/>
            <person name="Cleave R."/>
            <person name="Magrath M.J.L."/>
            <person name="Mikheyev A.S."/>
        </authorList>
    </citation>
    <scope>NUCLEOTIDE SEQUENCE [LARGE SCALE GENOMIC DNA]</scope>
    <source>
        <strain evidence="1">Daus_M_001</strain>
        <tissue evidence="1">Leg muscle</tissue>
    </source>
</reference>
<evidence type="ECO:0000313" key="2">
    <source>
        <dbReference type="Proteomes" id="UP001159363"/>
    </source>
</evidence>